<organism evidence="1 2">
    <name type="scientific">Teladorsagia circumcincta</name>
    <name type="common">Brown stomach worm</name>
    <name type="synonym">Ostertagia circumcincta</name>
    <dbReference type="NCBI Taxonomy" id="45464"/>
    <lineage>
        <taxon>Eukaryota</taxon>
        <taxon>Metazoa</taxon>
        <taxon>Ecdysozoa</taxon>
        <taxon>Nematoda</taxon>
        <taxon>Chromadorea</taxon>
        <taxon>Rhabditida</taxon>
        <taxon>Rhabditina</taxon>
        <taxon>Rhabditomorpha</taxon>
        <taxon>Strongyloidea</taxon>
        <taxon>Trichostrongylidae</taxon>
        <taxon>Teladorsagia</taxon>
    </lineage>
</organism>
<sequence length="84" mass="9592">MLRVHSKSAFSCEIEAPSSCNYRIDVDCDRILWTCCEVQYNTRREFLAHRMSSHLDRFVDGSSMSEYQDCQSAPHANESPGDGL</sequence>
<dbReference type="EMBL" id="KZ365314">
    <property type="protein sequence ID" value="PIO57489.1"/>
    <property type="molecule type" value="Genomic_DNA"/>
</dbReference>
<name>A0A2G9THN4_TELCI</name>
<dbReference type="OrthoDB" id="1405595at2759"/>
<evidence type="ECO:0000313" key="1">
    <source>
        <dbReference type="EMBL" id="PIO57489.1"/>
    </source>
</evidence>
<evidence type="ECO:0000313" key="2">
    <source>
        <dbReference type="Proteomes" id="UP000230423"/>
    </source>
</evidence>
<accession>A0A2G9THN4</accession>
<reference evidence="1 2" key="1">
    <citation type="submission" date="2015-09" db="EMBL/GenBank/DDBJ databases">
        <title>Draft genome of the parasitic nematode Teladorsagia circumcincta isolate WARC Sus (inbred).</title>
        <authorList>
            <person name="Mitreva M."/>
        </authorList>
    </citation>
    <scope>NUCLEOTIDE SEQUENCE [LARGE SCALE GENOMIC DNA]</scope>
    <source>
        <strain evidence="1 2">S</strain>
    </source>
</reference>
<proteinExistence type="predicted"/>
<gene>
    <name evidence="1" type="ORF">TELCIR_21097</name>
</gene>
<dbReference type="AlphaFoldDB" id="A0A2G9THN4"/>
<dbReference type="Proteomes" id="UP000230423">
    <property type="component" value="Unassembled WGS sequence"/>
</dbReference>
<feature type="non-terminal residue" evidence="1">
    <location>
        <position position="84"/>
    </location>
</feature>
<keyword evidence="2" id="KW-1185">Reference proteome</keyword>
<protein>
    <submittedName>
        <fullName evidence="1">Uncharacterized protein</fullName>
    </submittedName>
</protein>